<feature type="domain" description="Major facilitator superfamily (MFS) profile" evidence="9">
    <location>
        <begin position="13"/>
        <end position="392"/>
    </location>
</feature>
<feature type="transmembrane region" description="Helical" evidence="8">
    <location>
        <begin position="367"/>
        <end position="386"/>
    </location>
</feature>
<dbReference type="PROSITE" id="PS50850">
    <property type="entry name" value="MFS"/>
    <property type="match status" value="1"/>
</dbReference>
<feature type="transmembrane region" description="Helical" evidence="8">
    <location>
        <begin position="79"/>
        <end position="97"/>
    </location>
</feature>
<keyword evidence="5 8" id="KW-1133">Transmembrane helix</keyword>
<sequence>MRHDTTDSPSRRGFACCAFALLVLIVGTNLPSPLYAVYAHRFGFSPVVLTLVFATYAATLVPALLLAGSAADAFGYRQVLMPGLVVAVAGVVVFAYADGTGWLFLARALQGASVGMSSGALTAAVTRTEPRGRTQRASLVTSLATTGGGGLGPVLAGACATWLPAPTRTCYLIEAVALVVAAGALLALPTALGRVGTSWRVSPPQFPASGRGVFARACATSFAGWAVTAVFLSIVPSYVRSLTGNHNLLLAGVAAGLVLLVAAVTQPLATRLGARSLQRVGLVALVAGTILLLVAGSARLLALVIAAAVFAGIGQGLAFMGAVRSANQAAPAEAHAAVISTFYIATYLGVGVPVVGVGLLATVTSTATAIDVFAVIAMLGGLAVAAGHSGPDSQPRGKTTLSSERTTGH</sequence>
<dbReference type="GO" id="GO:0022857">
    <property type="term" value="F:transmembrane transporter activity"/>
    <property type="evidence" value="ECO:0007669"/>
    <property type="project" value="InterPro"/>
</dbReference>
<dbReference type="GO" id="GO:0005886">
    <property type="term" value="C:plasma membrane"/>
    <property type="evidence" value="ECO:0007669"/>
    <property type="project" value="UniProtKB-SubCell"/>
</dbReference>
<feature type="transmembrane region" description="Helical" evidence="8">
    <location>
        <begin position="335"/>
        <end position="361"/>
    </location>
</feature>
<feature type="transmembrane region" description="Helical" evidence="8">
    <location>
        <begin position="171"/>
        <end position="192"/>
    </location>
</feature>
<dbReference type="InterPro" id="IPR050171">
    <property type="entry name" value="MFS_Transporters"/>
</dbReference>
<evidence type="ECO:0000313" key="10">
    <source>
        <dbReference type="EMBL" id="TVT40029.1"/>
    </source>
</evidence>
<comment type="subcellular location">
    <subcellularLocation>
        <location evidence="1">Cell membrane</location>
        <topology evidence="1">Multi-pass membrane protein</topology>
    </subcellularLocation>
</comment>
<evidence type="ECO:0000256" key="6">
    <source>
        <dbReference type="ARBA" id="ARBA00023136"/>
    </source>
</evidence>
<dbReference type="OrthoDB" id="3177957at2"/>
<feature type="transmembrane region" description="Helical" evidence="8">
    <location>
        <begin position="301"/>
        <end position="323"/>
    </location>
</feature>
<organism evidence="10 11">
    <name type="scientific">Amycolatopsis rhizosphaerae</name>
    <dbReference type="NCBI Taxonomy" id="2053003"/>
    <lineage>
        <taxon>Bacteria</taxon>
        <taxon>Bacillati</taxon>
        <taxon>Actinomycetota</taxon>
        <taxon>Actinomycetes</taxon>
        <taxon>Pseudonocardiales</taxon>
        <taxon>Pseudonocardiaceae</taxon>
        <taxon>Amycolatopsis</taxon>
    </lineage>
</organism>
<dbReference type="AlphaFoldDB" id="A0A558BU72"/>
<keyword evidence="6 8" id="KW-0472">Membrane</keyword>
<evidence type="ECO:0000256" key="8">
    <source>
        <dbReference type="SAM" id="Phobius"/>
    </source>
</evidence>
<evidence type="ECO:0000256" key="1">
    <source>
        <dbReference type="ARBA" id="ARBA00004651"/>
    </source>
</evidence>
<evidence type="ECO:0000259" key="9">
    <source>
        <dbReference type="PROSITE" id="PS50850"/>
    </source>
</evidence>
<gene>
    <name evidence="10" type="ORF">FNH05_23425</name>
</gene>
<evidence type="ECO:0000256" key="7">
    <source>
        <dbReference type="SAM" id="MobiDB-lite"/>
    </source>
</evidence>
<dbReference type="InterPro" id="IPR011701">
    <property type="entry name" value="MFS"/>
</dbReference>
<accession>A0A558BU72</accession>
<dbReference type="EMBL" id="VJWX01000267">
    <property type="protein sequence ID" value="TVT40029.1"/>
    <property type="molecule type" value="Genomic_DNA"/>
</dbReference>
<feature type="region of interest" description="Disordered" evidence="7">
    <location>
        <begin position="387"/>
        <end position="409"/>
    </location>
</feature>
<reference evidence="10 11" key="2">
    <citation type="submission" date="2019-08" db="EMBL/GenBank/DDBJ databases">
        <title>Amycolatopsis acidicola sp. nov., isolated from peat swamp forest soil.</title>
        <authorList>
            <person name="Srisuk N."/>
        </authorList>
    </citation>
    <scope>NUCLEOTIDE SEQUENCE [LARGE SCALE GENOMIC DNA]</scope>
    <source>
        <strain evidence="10 11">TBRC 6029</strain>
    </source>
</reference>
<keyword evidence="11" id="KW-1185">Reference proteome</keyword>
<dbReference type="InterPro" id="IPR036259">
    <property type="entry name" value="MFS_trans_sf"/>
</dbReference>
<keyword evidence="4 8" id="KW-0812">Transmembrane</keyword>
<evidence type="ECO:0000256" key="5">
    <source>
        <dbReference type="ARBA" id="ARBA00022989"/>
    </source>
</evidence>
<feature type="transmembrane region" description="Helical" evidence="8">
    <location>
        <begin position="46"/>
        <end position="67"/>
    </location>
</feature>
<dbReference type="Gene3D" id="1.20.1250.20">
    <property type="entry name" value="MFS general substrate transporter like domains"/>
    <property type="match status" value="1"/>
</dbReference>
<keyword evidence="3" id="KW-1003">Cell membrane</keyword>
<dbReference type="PANTHER" id="PTHR23517">
    <property type="entry name" value="RESISTANCE PROTEIN MDTM, PUTATIVE-RELATED-RELATED"/>
    <property type="match status" value="1"/>
</dbReference>
<dbReference type="SUPFAM" id="SSF103473">
    <property type="entry name" value="MFS general substrate transporter"/>
    <property type="match status" value="1"/>
</dbReference>
<feature type="transmembrane region" description="Helical" evidence="8">
    <location>
        <begin position="277"/>
        <end position="295"/>
    </location>
</feature>
<proteinExistence type="predicted"/>
<dbReference type="Proteomes" id="UP000320011">
    <property type="component" value="Unassembled WGS sequence"/>
</dbReference>
<reference evidence="10 11" key="1">
    <citation type="submission" date="2019-07" db="EMBL/GenBank/DDBJ databases">
        <authorList>
            <person name="Duangmal K."/>
            <person name="Teo W.F.A."/>
        </authorList>
    </citation>
    <scope>NUCLEOTIDE SEQUENCE [LARGE SCALE GENOMIC DNA]</scope>
    <source>
        <strain evidence="10 11">TBRC 6029</strain>
    </source>
</reference>
<keyword evidence="2" id="KW-0813">Transport</keyword>
<dbReference type="RefSeq" id="WP_144590869.1">
    <property type="nucleotide sequence ID" value="NZ_VJWX01000267.1"/>
</dbReference>
<feature type="compositionally biased region" description="Polar residues" evidence="7">
    <location>
        <begin position="396"/>
        <end position="409"/>
    </location>
</feature>
<evidence type="ECO:0000256" key="4">
    <source>
        <dbReference type="ARBA" id="ARBA00022692"/>
    </source>
</evidence>
<evidence type="ECO:0000256" key="3">
    <source>
        <dbReference type="ARBA" id="ARBA00022475"/>
    </source>
</evidence>
<feature type="transmembrane region" description="Helical" evidence="8">
    <location>
        <begin position="247"/>
        <end position="265"/>
    </location>
</feature>
<evidence type="ECO:0000313" key="11">
    <source>
        <dbReference type="Proteomes" id="UP000320011"/>
    </source>
</evidence>
<protein>
    <submittedName>
        <fullName evidence="10">MFS transporter</fullName>
    </submittedName>
</protein>
<evidence type="ECO:0000256" key="2">
    <source>
        <dbReference type="ARBA" id="ARBA00022448"/>
    </source>
</evidence>
<feature type="transmembrane region" description="Helical" evidence="8">
    <location>
        <begin position="213"/>
        <end position="235"/>
    </location>
</feature>
<dbReference type="InterPro" id="IPR020846">
    <property type="entry name" value="MFS_dom"/>
</dbReference>
<feature type="transmembrane region" description="Helical" evidence="8">
    <location>
        <begin position="137"/>
        <end position="165"/>
    </location>
</feature>
<dbReference type="PANTHER" id="PTHR23517:SF13">
    <property type="entry name" value="MAJOR FACILITATOR SUPERFAMILY MFS_1"/>
    <property type="match status" value="1"/>
</dbReference>
<comment type="caution">
    <text evidence="10">The sequence shown here is derived from an EMBL/GenBank/DDBJ whole genome shotgun (WGS) entry which is preliminary data.</text>
</comment>
<name>A0A558BU72_9PSEU</name>
<dbReference type="Pfam" id="PF07690">
    <property type="entry name" value="MFS_1"/>
    <property type="match status" value="1"/>
</dbReference>